<dbReference type="EMBL" id="HACA01001769">
    <property type="protein sequence ID" value="CDW19130.1"/>
    <property type="molecule type" value="Transcribed_RNA"/>
</dbReference>
<protein>
    <submittedName>
        <fullName evidence="1">Uncharacterized protein</fullName>
    </submittedName>
</protein>
<dbReference type="AlphaFoldDB" id="A0A0K2T000"/>
<evidence type="ECO:0000313" key="1">
    <source>
        <dbReference type="EMBL" id="CDW19130.1"/>
    </source>
</evidence>
<name>A0A0K2T000_LEPSM</name>
<sequence length="64" mass="7662">MEQLKKSTLYIRVIFNFFQNVITTREENLSYGIKITYGKLDCPTKVSLVRTLQSNYEKRQKHFT</sequence>
<dbReference type="EMBL" id="HACA01001770">
    <property type="protein sequence ID" value="CDW19131.1"/>
    <property type="molecule type" value="Transcribed_RNA"/>
</dbReference>
<organism evidence="1">
    <name type="scientific">Lepeophtheirus salmonis</name>
    <name type="common">Salmon louse</name>
    <name type="synonym">Caligus salmonis</name>
    <dbReference type="NCBI Taxonomy" id="72036"/>
    <lineage>
        <taxon>Eukaryota</taxon>
        <taxon>Metazoa</taxon>
        <taxon>Ecdysozoa</taxon>
        <taxon>Arthropoda</taxon>
        <taxon>Crustacea</taxon>
        <taxon>Multicrustacea</taxon>
        <taxon>Hexanauplia</taxon>
        <taxon>Copepoda</taxon>
        <taxon>Siphonostomatoida</taxon>
        <taxon>Caligidae</taxon>
        <taxon>Lepeophtheirus</taxon>
    </lineage>
</organism>
<accession>A0A0K2T000</accession>
<reference evidence="1" key="1">
    <citation type="submission" date="2014-05" db="EMBL/GenBank/DDBJ databases">
        <authorList>
            <person name="Chronopoulou M."/>
        </authorList>
    </citation>
    <scope>NUCLEOTIDE SEQUENCE</scope>
    <source>
        <tissue evidence="1">Whole organism</tissue>
    </source>
</reference>
<proteinExistence type="predicted"/>